<dbReference type="STRING" id="500637.PROVRUST_06123"/>
<name>D1P1Q1_9GAMM</name>
<feature type="transmembrane region" description="Helical" evidence="1">
    <location>
        <begin position="124"/>
        <end position="145"/>
    </location>
</feature>
<feature type="transmembrane region" description="Helical" evidence="1">
    <location>
        <begin position="264"/>
        <end position="291"/>
    </location>
</feature>
<sequence>MARDLPDHVNGNGCLSTRIRITIMDIYGLFPHFKLNRPLNERERATQLDQKVRLDFETDQLMPDLKVIEINSHYLETVDKYYSSKGYLSFIASVIGFMMLGAYLKMITSSILTISSNENILEEILGLLVLGIIFVPTGIWMLFLLKKEWFAWTHYPIRFDRKNQLVHAHRHDGSVFSARWDEIFFTTAAMYGSDCYISGHVLAEDRVTIVDTFCLPASHNSIPALKAHWEFVRRYMEEGPEGMQSRISFCLPIAEKKESYGFSFFYLMTLYNGAPILLLPFLAPLAFLFSIPRYIGILTSRRPVWSDEIQAQCRTEKDDPYRLDASMNPKSLWGTFFGKTQKP</sequence>
<dbReference type="EMBL" id="ABXV02000022">
    <property type="protein sequence ID" value="EFB72522.1"/>
    <property type="molecule type" value="Genomic_DNA"/>
</dbReference>
<accession>D1P1Q1</accession>
<reference evidence="3" key="1">
    <citation type="submission" date="2009-12" db="EMBL/GenBank/DDBJ databases">
        <authorList>
            <person name="Weinstock G."/>
            <person name="Sodergren E."/>
            <person name="Clifton S."/>
            <person name="Fulton L."/>
            <person name="Fulton B."/>
            <person name="Courtney L."/>
            <person name="Fronick C."/>
            <person name="Harrison M."/>
            <person name="Strong C."/>
            <person name="Farmer C."/>
            <person name="Delahaunty K."/>
            <person name="Markovic C."/>
            <person name="Hall O."/>
            <person name="Minx P."/>
            <person name="Tomlinson C."/>
            <person name="Mitreva M."/>
            <person name="Nelson J."/>
            <person name="Hou S."/>
            <person name="Wollam A."/>
            <person name="Pepin K.H."/>
            <person name="Johnson M."/>
            <person name="Bhonagiri V."/>
            <person name="Nash W.E."/>
            <person name="Warren W."/>
            <person name="Chinwalla A."/>
            <person name="Mardis E.R."/>
            <person name="Wilson R.K."/>
        </authorList>
    </citation>
    <scope>NUCLEOTIDE SEQUENCE [LARGE SCALE GENOMIC DNA]</scope>
    <source>
        <strain evidence="3">DSM 4541</strain>
    </source>
</reference>
<keyword evidence="4" id="KW-1185">Reference proteome</keyword>
<organism evidence="3 4">
    <name type="scientific">Providencia rustigianii DSM 4541</name>
    <dbReference type="NCBI Taxonomy" id="500637"/>
    <lineage>
        <taxon>Bacteria</taxon>
        <taxon>Pseudomonadati</taxon>
        <taxon>Pseudomonadota</taxon>
        <taxon>Gammaproteobacteria</taxon>
        <taxon>Enterobacterales</taxon>
        <taxon>Morganellaceae</taxon>
        <taxon>Providencia</taxon>
    </lineage>
</organism>
<gene>
    <name evidence="3" type="ORF">PROVRUST_06123</name>
</gene>
<dbReference type="eggNOG" id="ENOG502ZUNI">
    <property type="taxonomic scope" value="Bacteria"/>
</dbReference>
<dbReference type="InterPro" id="IPR046554">
    <property type="entry name" value="DUF6708"/>
</dbReference>
<dbReference type="Pfam" id="PF20455">
    <property type="entry name" value="DUF6708"/>
    <property type="match status" value="1"/>
</dbReference>
<dbReference type="HOGENOM" id="CLU_056144_0_0_6"/>
<evidence type="ECO:0000313" key="4">
    <source>
        <dbReference type="Proteomes" id="UP000005512"/>
    </source>
</evidence>
<evidence type="ECO:0000313" key="3">
    <source>
        <dbReference type="EMBL" id="EFB72522.1"/>
    </source>
</evidence>
<comment type="caution">
    <text evidence="3">The sequence shown here is derived from an EMBL/GenBank/DDBJ whole genome shotgun (WGS) entry which is preliminary data.</text>
</comment>
<feature type="domain" description="DUF6708" evidence="2">
    <location>
        <begin position="140"/>
        <end position="316"/>
    </location>
</feature>
<feature type="transmembrane region" description="Helical" evidence="1">
    <location>
        <begin position="87"/>
        <end position="104"/>
    </location>
</feature>
<protein>
    <recommendedName>
        <fullName evidence="2">DUF6708 domain-containing protein</fullName>
    </recommendedName>
</protein>
<evidence type="ECO:0000256" key="1">
    <source>
        <dbReference type="SAM" id="Phobius"/>
    </source>
</evidence>
<evidence type="ECO:0000259" key="2">
    <source>
        <dbReference type="Pfam" id="PF20455"/>
    </source>
</evidence>
<proteinExistence type="predicted"/>
<keyword evidence="1" id="KW-0812">Transmembrane</keyword>
<dbReference type="AlphaFoldDB" id="D1P1Q1"/>
<dbReference type="Proteomes" id="UP000005512">
    <property type="component" value="Unassembled WGS sequence"/>
</dbReference>
<keyword evidence="1" id="KW-1133">Transmembrane helix</keyword>
<keyword evidence="1" id="KW-0472">Membrane</keyword>